<dbReference type="GO" id="GO:0005886">
    <property type="term" value="C:plasma membrane"/>
    <property type="evidence" value="ECO:0007669"/>
    <property type="project" value="TreeGrafter"/>
</dbReference>
<dbReference type="AlphaFoldDB" id="V2XQP3"/>
<feature type="transmembrane region" description="Helical" evidence="6">
    <location>
        <begin position="189"/>
        <end position="209"/>
    </location>
</feature>
<dbReference type="FunFam" id="1.20.1250.20:FF:000011">
    <property type="entry name" value="MFS multidrug transporter, putative"/>
    <property type="match status" value="1"/>
</dbReference>
<feature type="transmembrane region" description="Helical" evidence="6">
    <location>
        <begin position="423"/>
        <end position="443"/>
    </location>
</feature>
<feature type="transmembrane region" description="Helical" evidence="6">
    <location>
        <begin position="152"/>
        <end position="169"/>
    </location>
</feature>
<dbReference type="PROSITE" id="PS50850">
    <property type="entry name" value="MFS"/>
    <property type="match status" value="1"/>
</dbReference>
<evidence type="ECO:0000256" key="4">
    <source>
        <dbReference type="ARBA" id="ARBA00023136"/>
    </source>
</evidence>
<dbReference type="PANTHER" id="PTHR23502">
    <property type="entry name" value="MAJOR FACILITATOR SUPERFAMILY"/>
    <property type="match status" value="1"/>
</dbReference>
<accession>V2XQP3</accession>
<evidence type="ECO:0000256" key="2">
    <source>
        <dbReference type="ARBA" id="ARBA00022692"/>
    </source>
</evidence>
<dbReference type="InterPro" id="IPR011701">
    <property type="entry name" value="MFS"/>
</dbReference>
<feature type="domain" description="Major facilitator superfamily (MFS) profile" evidence="7">
    <location>
        <begin position="154"/>
        <end position="581"/>
    </location>
</feature>
<protein>
    <submittedName>
        <fullName evidence="8">Mfs multidrug</fullName>
    </submittedName>
</protein>
<comment type="caution">
    <text evidence="8">The sequence shown here is derived from an EMBL/GenBank/DDBJ whole genome shotgun (WGS) entry which is preliminary data.</text>
</comment>
<dbReference type="CDD" id="cd17323">
    <property type="entry name" value="MFS_Tpo1_MDR_like"/>
    <property type="match status" value="1"/>
</dbReference>
<evidence type="ECO:0000256" key="1">
    <source>
        <dbReference type="ARBA" id="ARBA00004141"/>
    </source>
</evidence>
<dbReference type="HOGENOM" id="CLU_008455_1_3_1"/>
<evidence type="ECO:0000256" key="5">
    <source>
        <dbReference type="SAM" id="MobiDB-lite"/>
    </source>
</evidence>
<dbReference type="SUPFAM" id="SSF103473">
    <property type="entry name" value="MFS general substrate transporter"/>
    <property type="match status" value="1"/>
</dbReference>
<keyword evidence="4 6" id="KW-0472">Membrane</keyword>
<dbReference type="PANTHER" id="PTHR23502:SF60">
    <property type="entry name" value="MAJOR FACILITATOR SUPERFAMILY (MFS) PROFILE DOMAIN-CONTAINING PROTEIN-RELATED"/>
    <property type="match status" value="1"/>
</dbReference>
<feature type="transmembrane region" description="Helical" evidence="6">
    <location>
        <begin position="309"/>
        <end position="329"/>
    </location>
</feature>
<evidence type="ECO:0000313" key="9">
    <source>
        <dbReference type="Proteomes" id="UP000017559"/>
    </source>
</evidence>
<dbReference type="KEGG" id="mrr:Moror_14138"/>
<sequence>MRHLASNTLKGCIKLHLFPEEKCQGNACRKNILGTRQQETVLTPEHWADGIDGAFEYKNLSVPCVHDSASQLKQAPSRRSSITKRSDLPPSPPKDHDLHSTSSCTKHNPEPPNGHGESAIPADKEEEALENVEDDWENDPMNARNWPKRKKWVAVFIVSFYTFIPPLASSMMAPGLPQVAQEYGIENQTLIALTLSVFLISFAIAPLVLAPISEMYGRTWVLHLGNIFSLAFNLGCAFSPNTTSLIIFRFFTGFSGAAPIAVGGGSVGDLFSERDRAFAMSLYTLGPLMAPALGPVAGGFLAQTVGVKYVFIVIAACCGLASLVGIPFLRETYAPVIRRRKAMKIDDPEKRLRLSVTPHGDMTKTQYLWINLSRPIVLLTRSFICFILSLYMSFVYGIYYLMFTTFANLFHNTYGFGAGIGGLVYLGLGTGFLLATYFGADVADKMYQKQADKNGGKGKPEMRIPPLIFGSLFIPIGLFWYGWSAQAKVHWIMPIIGSGIFGFGQMTCFLPISLYLVDAFTYAASALSAASVLRSLLGFAFPLFAQQMFDTLGVGPGNSLLAGLAIVLGIPFPIWIYYHGEAMRARSDLNR</sequence>
<comment type="subcellular location">
    <subcellularLocation>
        <location evidence="1">Membrane</location>
        <topology evidence="1">Multi-pass membrane protein</topology>
    </subcellularLocation>
</comment>
<feature type="transmembrane region" description="Helical" evidence="6">
    <location>
        <begin position="464"/>
        <end position="483"/>
    </location>
</feature>
<evidence type="ECO:0000313" key="8">
    <source>
        <dbReference type="EMBL" id="ESK94865.1"/>
    </source>
</evidence>
<feature type="transmembrane region" description="Helical" evidence="6">
    <location>
        <begin position="221"/>
        <end position="240"/>
    </location>
</feature>
<feature type="transmembrane region" description="Helical" evidence="6">
    <location>
        <begin position="282"/>
        <end position="303"/>
    </location>
</feature>
<feature type="compositionally biased region" description="Acidic residues" evidence="5">
    <location>
        <begin position="124"/>
        <end position="138"/>
    </location>
</feature>
<organism evidence="8 9">
    <name type="scientific">Moniliophthora roreri (strain MCA 2997)</name>
    <name type="common">Cocoa frosty pod rot fungus</name>
    <name type="synonym">Crinipellis roreri</name>
    <dbReference type="NCBI Taxonomy" id="1381753"/>
    <lineage>
        <taxon>Eukaryota</taxon>
        <taxon>Fungi</taxon>
        <taxon>Dikarya</taxon>
        <taxon>Basidiomycota</taxon>
        <taxon>Agaricomycotina</taxon>
        <taxon>Agaricomycetes</taxon>
        <taxon>Agaricomycetidae</taxon>
        <taxon>Agaricales</taxon>
        <taxon>Marasmiineae</taxon>
        <taxon>Marasmiaceae</taxon>
        <taxon>Moniliophthora</taxon>
    </lineage>
</organism>
<dbReference type="InterPro" id="IPR020846">
    <property type="entry name" value="MFS_dom"/>
</dbReference>
<gene>
    <name evidence="8" type="ORF">Moror_14138</name>
</gene>
<evidence type="ECO:0000256" key="6">
    <source>
        <dbReference type="SAM" id="Phobius"/>
    </source>
</evidence>
<feature type="compositionally biased region" description="Polar residues" evidence="5">
    <location>
        <begin position="68"/>
        <end position="80"/>
    </location>
</feature>
<dbReference type="Gene3D" id="1.20.1250.20">
    <property type="entry name" value="MFS general substrate transporter like domains"/>
    <property type="match status" value="1"/>
</dbReference>
<keyword evidence="9" id="KW-1185">Reference proteome</keyword>
<dbReference type="GO" id="GO:0022857">
    <property type="term" value="F:transmembrane transporter activity"/>
    <property type="evidence" value="ECO:0007669"/>
    <property type="project" value="InterPro"/>
</dbReference>
<keyword evidence="3 6" id="KW-1133">Transmembrane helix</keyword>
<dbReference type="Pfam" id="PF07690">
    <property type="entry name" value="MFS_1"/>
    <property type="match status" value="1"/>
</dbReference>
<evidence type="ECO:0000259" key="7">
    <source>
        <dbReference type="PROSITE" id="PS50850"/>
    </source>
</evidence>
<feature type="transmembrane region" description="Helical" evidence="6">
    <location>
        <begin position="560"/>
        <end position="578"/>
    </location>
</feature>
<feature type="region of interest" description="Disordered" evidence="5">
    <location>
        <begin position="68"/>
        <end position="140"/>
    </location>
</feature>
<reference evidence="8 9" key="1">
    <citation type="journal article" date="2014" name="BMC Genomics">
        <title>Genome and secretome analysis of the hemibiotrophic fungal pathogen, Moniliophthora roreri, which causes frosty pod rot disease of cacao: mechanisms of the biotrophic and necrotrophic phases.</title>
        <authorList>
            <person name="Meinhardt L.W."/>
            <person name="Costa G.G.L."/>
            <person name="Thomazella D.P.T."/>
            <person name="Teixeira P.J.P.L."/>
            <person name="Carazzolle M.F."/>
            <person name="Schuster S.C."/>
            <person name="Carlson J.E."/>
            <person name="Guiltinan M.J."/>
            <person name="Mieczkowski P."/>
            <person name="Farmer A."/>
            <person name="Ramaraj T."/>
            <person name="Crozier J."/>
            <person name="Davis R.E."/>
            <person name="Shao J."/>
            <person name="Melnick R.L."/>
            <person name="Pereira G.A.G."/>
            <person name="Bailey B.A."/>
        </authorList>
    </citation>
    <scope>NUCLEOTIDE SEQUENCE [LARGE SCALE GENOMIC DNA]</scope>
    <source>
        <strain evidence="8 9">MCA 2997</strain>
    </source>
</reference>
<keyword evidence="2 6" id="KW-0812">Transmembrane</keyword>
<feature type="transmembrane region" description="Helical" evidence="6">
    <location>
        <begin position="246"/>
        <end position="270"/>
    </location>
</feature>
<feature type="transmembrane region" description="Helical" evidence="6">
    <location>
        <begin position="519"/>
        <end position="540"/>
    </location>
</feature>
<dbReference type="EMBL" id="AWSO01000119">
    <property type="protein sequence ID" value="ESK94865.1"/>
    <property type="molecule type" value="Genomic_DNA"/>
</dbReference>
<name>V2XQP3_MONRO</name>
<dbReference type="InterPro" id="IPR036259">
    <property type="entry name" value="MFS_trans_sf"/>
</dbReference>
<feature type="transmembrane region" description="Helical" evidence="6">
    <location>
        <begin position="489"/>
        <end position="512"/>
    </location>
</feature>
<dbReference type="Proteomes" id="UP000017559">
    <property type="component" value="Unassembled WGS sequence"/>
</dbReference>
<evidence type="ECO:0000256" key="3">
    <source>
        <dbReference type="ARBA" id="ARBA00022989"/>
    </source>
</evidence>
<dbReference type="OrthoDB" id="6770063at2759"/>
<proteinExistence type="predicted"/>
<feature type="transmembrane region" description="Helical" evidence="6">
    <location>
        <begin position="383"/>
        <end position="403"/>
    </location>
</feature>